<sequence length="78" mass="8744">MKGCVGDLSVVIVIPLNFSQRKSSIREGESCNVATPSSGRNLWWTRHPHVHLAAAAQPLFDPRGIEHRRPEDKRGEML</sequence>
<evidence type="ECO:0000313" key="2">
    <source>
        <dbReference type="Proteomes" id="UP000887159"/>
    </source>
</evidence>
<name>A0A8X6W1E6_TRICX</name>
<accession>A0A8X6W1E6</accession>
<comment type="caution">
    <text evidence="1">The sequence shown here is derived from an EMBL/GenBank/DDBJ whole genome shotgun (WGS) entry which is preliminary data.</text>
</comment>
<dbReference type="Proteomes" id="UP000887159">
    <property type="component" value="Unassembled WGS sequence"/>
</dbReference>
<dbReference type="EMBL" id="BMAU01021374">
    <property type="protein sequence ID" value="GFY26066.1"/>
    <property type="molecule type" value="Genomic_DNA"/>
</dbReference>
<dbReference type="AlphaFoldDB" id="A0A8X6W1E6"/>
<protein>
    <submittedName>
        <fullName evidence="1">Uncharacterized protein</fullName>
    </submittedName>
</protein>
<proteinExistence type="predicted"/>
<reference evidence="1" key="1">
    <citation type="submission" date="2020-08" db="EMBL/GenBank/DDBJ databases">
        <title>Multicomponent nature underlies the extraordinary mechanical properties of spider dragline silk.</title>
        <authorList>
            <person name="Kono N."/>
            <person name="Nakamura H."/>
            <person name="Mori M."/>
            <person name="Yoshida Y."/>
            <person name="Ohtoshi R."/>
            <person name="Malay A.D."/>
            <person name="Moran D.A.P."/>
            <person name="Tomita M."/>
            <person name="Numata K."/>
            <person name="Arakawa K."/>
        </authorList>
    </citation>
    <scope>NUCLEOTIDE SEQUENCE</scope>
</reference>
<keyword evidence="2" id="KW-1185">Reference proteome</keyword>
<evidence type="ECO:0000313" key="1">
    <source>
        <dbReference type="EMBL" id="GFY26066.1"/>
    </source>
</evidence>
<organism evidence="1 2">
    <name type="scientific">Trichonephila clavipes</name>
    <name type="common">Golden silk orbweaver</name>
    <name type="synonym">Nephila clavipes</name>
    <dbReference type="NCBI Taxonomy" id="2585209"/>
    <lineage>
        <taxon>Eukaryota</taxon>
        <taxon>Metazoa</taxon>
        <taxon>Ecdysozoa</taxon>
        <taxon>Arthropoda</taxon>
        <taxon>Chelicerata</taxon>
        <taxon>Arachnida</taxon>
        <taxon>Araneae</taxon>
        <taxon>Araneomorphae</taxon>
        <taxon>Entelegynae</taxon>
        <taxon>Araneoidea</taxon>
        <taxon>Nephilidae</taxon>
        <taxon>Trichonephila</taxon>
    </lineage>
</organism>
<gene>
    <name evidence="1" type="ORF">TNCV_353841</name>
</gene>